<evidence type="ECO:0000313" key="2">
    <source>
        <dbReference type="Proteomes" id="UP000790709"/>
    </source>
</evidence>
<evidence type="ECO:0000313" key="1">
    <source>
        <dbReference type="EMBL" id="KAH7918195.1"/>
    </source>
</evidence>
<accession>A0ACB8AXD7</accession>
<organism evidence="1 2">
    <name type="scientific">Leucogyrophana mollusca</name>
    <dbReference type="NCBI Taxonomy" id="85980"/>
    <lineage>
        <taxon>Eukaryota</taxon>
        <taxon>Fungi</taxon>
        <taxon>Dikarya</taxon>
        <taxon>Basidiomycota</taxon>
        <taxon>Agaricomycotina</taxon>
        <taxon>Agaricomycetes</taxon>
        <taxon>Agaricomycetidae</taxon>
        <taxon>Boletales</taxon>
        <taxon>Boletales incertae sedis</taxon>
        <taxon>Leucogyrophana</taxon>
    </lineage>
</organism>
<dbReference type="Proteomes" id="UP000790709">
    <property type="component" value="Unassembled WGS sequence"/>
</dbReference>
<keyword evidence="2" id="KW-1185">Reference proteome</keyword>
<gene>
    <name evidence="1" type="ORF">BV22DRAFT_1024968</name>
</gene>
<protein>
    <submittedName>
        <fullName evidence="1">Uncharacterized protein</fullName>
    </submittedName>
</protein>
<name>A0ACB8AXD7_9AGAM</name>
<sequence>MDPPALEGPAVGDQPEARGFDNDDIAELSRVAKLADITDTMVFINAIRGASLDNDCLHIDPDALDRLRNPPQHVLAVDDPDVLLSLRMFLADTTEEAYNAIRDAIKIRHPDDELLSYFKVKRHVAILSGITPLVHDMCVASCIAYCGPWRHHIKCPRCNEFRFDQAILRKSRGKKKVPRRTFETIPV</sequence>
<comment type="caution">
    <text evidence="1">The sequence shown here is derived from an EMBL/GenBank/DDBJ whole genome shotgun (WGS) entry which is preliminary data.</text>
</comment>
<dbReference type="EMBL" id="MU266832">
    <property type="protein sequence ID" value="KAH7918195.1"/>
    <property type="molecule type" value="Genomic_DNA"/>
</dbReference>
<feature type="non-terminal residue" evidence="1">
    <location>
        <position position="187"/>
    </location>
</feature>
<reference evidence="1" key="1">
    <citation type="journal article" date="2021" name="New Phytol.">
        <title>Evolutionary innovations through gain and loss of genes in the ectomycorrhizal Boletales.</title>
        <authorList>
            <person name="Wu G."/>
            <person name="Miyauchi S."/>
            <person name="Morin E."/>
            <person name="Kuo A."/>
            <person name="Drula E."/>
            <person name="Varga T."/>
            <person name="Kohler A."/>
            <person name="Feng B."/>
            <person name="Cao Y."/>
            <person name="Lipzen A."/>
            <person name="Daum C."/>
            <person name="Hundley H."/>
            <person name="Pangilinan J."/>
            <person name="Johnson J."/>
            <person name="Barry K."/>
            <person name="LaButti K."/>
            <person name="Ng V."/>
            <person name="Ahrendt S."/>
            <person name="Min B."/>
            <person name="Choi I.G."/>
            <person name="Park H."/>
            <person name="Plett J.M."/>
            <person name="Magnuson J."/>
            <person name="Spatafora J.W."/>
            <person name="Nagy L.G."/>
            <person name="Henrissat B."/>
            <person name="Grigoriev I.V."/>
            <person name="Yang Z.L."/>
            <person name="Xu J."/>
            <person name="Martin F.M."/>
        </authorList>
    </citation>
    <scope>NUCLEOTIDE SEQUENCE</scope>
    <source>
        <strain evidence="1">KUC20120723A-06</strain>
    </source>
</reference>
<proteinExistence type="predicted"/>